<evidence type="ECO:0000313" key="2">
    <source>
        <dbReference type="EMBL" id="GIY85136.1"/>
    </source>
</evidence>
<accession>A0AAV4WRL1</accession>
<proteinExistence type="predicted"/>
<feature type="compositionally biased region" description="Basic and acidic residues" evidence="1">
    <location>
        <begin position="258"/>
        <end position="274"/>
    </location>
</feature>
<keyword evidence="3" id="KW-1185">Reference proteome</keyword>
<gene>
    <name evidence="2" type="ORF">CDAR_16281</name>
</gene>
<protein>
    <submittedName>
        <fullName evidence="2">Uncharacterized protein</fullName>
    </submittedName>
</protein>
<feature type="region of interest" description="Disordered" evidence="1">
    <location>
        <begin position="238"/>
        <end position="277"/>
    </location>
</feature>
<evidence type="ECO:0000313" key="3">
    <source>
        <dbReference type="Proteomes" id="UP001054837"/>
    </source>
</evidence>
<name>A0AAV4WRL1_9ARAC</name>
<sequence>MKNRMLKIATKIKCLSNVLSALKKNLSKSNHLHLQIKASRMSKDNGNAVPVEPTDFIREEPIDFNPELSASADIVIKDEFLFCSDYNTDSSADEPPSTEPASQVTRGLLGYIGDTVPVVIKEQPISFDPGSSADIGPRSYWSKQESLETPALSNPQLDLGCLKTSAEQTCTSELKQQKHKNNVKHDWRNNAFVRRVSEQRNHQHNVKEAEYKAAETREQCQRRLQYINERIQRVRVTETPEQRQRRLEKLRTWRSKSRAAETEEQSKDRLENRRKLNARKKNIKKDIRDTVLVEPPVVKEEPITFDREPSADIVIKDEFGVCNEDYTGSSADVPLSTEPTSHVTLSVACLATDRVQSKKHSQSSVYPPIFIEPAEFF</sequence>
<dbReference type="EMBL" id="BPLQ01015013">
    <property type="protein sequence ID" value="GIY85136.1"/>
    <property type="molecule type" value="Genomic_DNA"/>
</dbReference>
<evidence type="ECO:0000256" key="1">
    <source>
        <dbReference type="SAM" id="MobiDB-lite"/>
    </source>
</evidence>
<organism evidence="2 3">
    <name type="scientific">Caerostris darwini</name>
    <dbReference type="NCBI Taxonomy" id="1538125"/>
    <lineage>
        <taxon>Eukaryota</taxon>
        <taxon>Metazoa</taxon>
        <taxon>Ecdysozoa</taxon>
        <taxon>Arthropoda</taxon>
        <taxon>Chelicerata</taxon>
        <taxon>Arachnida</taxon>
        <taxon>Araneae</taxon>
        <taxon>Araneomorphae</taxon>
        <taxon>Entelegynae</taxon>
        <taxon>Araneoidea</taxon>
        <taxon>Araneidae</taxon>
        <taxon>Caerostris</taxon>
    </lineage>
</organism>
<comment type="caution">
    <text evidence="2">The sequence shown here is derived from an EMBL/GenBank/DDBJ whole genome shotgun (WGS) entry which is preliminary data.</text>
</comment>
<reference evidence="2 3" key="1">
    <citation type="submission" date="2021-06" db="EMBL/GenBank/DDBJ databases">
        <title>Caerostris darwini draft genome.</title>
        <authorList>
            <person name="Kono N."/>
            <person name="Arakawa K."/>
        </authorList>
    </citation>
    <scope>NUCLEOTIDE SEQUENCE [LARGE SCALE GENOMIC DNA]</scope>
</reference>
<dbReference type="AlphaFoldDB" id="A0AAV4WRL1"/>
<dbReference type="Proteomes" id="UP001054837">
    <property type="component" value="Unassembled WGS sequence"/>
</dbReference>
<feature type="compositionally biased region" description="Basic and acidic residues" evidence="1">
    <location>
        <begin position="238"/>
        <end position="251"/>
    </location>
</feature>